<keyword evidence="2" id="KW-0732">Signal</keyword>
<reference evidence="3" key="1">
    <citation type="submission" date="2020-02" db="EMBL/GenBank/DDBJ databases">
        <authorList>
            <person name="Meier V. D."/>
        </authorList>
    </citation>
    <scope>NUCLEOTIDE SEQUENCE</scope>
    <source>
        <strain evidence="3">AVDCRST_MAG06</strain>
    </source>
</reference>
<dbReference type="EMBL" id="CADCUP010000028">
    <property type="protein sequence ID" value="CAA9374355.1"/>
    <property type="molecule type" value="Genomic_DNA"/>
</dbReference>
<accession>A0A6J4N6E3</accession>
<feature type="non-terminal residue" evidence="3">
    <location>
        <position position="98"/>
    </location>
</feature>
<proteinExistence type="predicted"/>
<gene>
    <name evidence="3" type="ORF">AVDCRST_MAG06-340</name>
</gene>
<protein>
    <submittedName>
        <fullName evidence="3">Uncharacterized protein</fullName>
    </submittedName>
</protein>
<evidence type="ECO:0000313" key="3">
    <source>
        <dbReference type="EMBL" id="CAA9374355.1"/>
    </source>
</evidence>
<name>A0A6J4N6E3_9ACTN</name>
<sequence>MPRRRALTCLAAAVGLVAGLLGGCSSDDDERPGPGRAEQASAVDPPTPVERLGLVPGWGPTPRELERAAAAVGELGVRDLAGQVIVARWQGTGAPTAM</sequence>
<feature type="chain" id="PRO_5038335397" evidence="2">
    <location>
        <begin position="23"/>
        <end position="98"/>
    </location>
</feature>
<dbReference type="AlphaFoldDB" id="A0A6J4N6E3"/>
<organism evidence="3">
    <name type="scientific">uncultured Nocardioides sp</name>
    <dbReference type="NCBI Taxonomy" id="198441"/>
    <lineage>
        <taxon>Bacteria</taxon>
        <taxon>Bacillati</taxon>
        <taxon>Actinomycetota</taxon>
        <taxon>Actinomycetes</taxon>
        <taxon>Propionibacteriales</taxon>
        <taxon>Nocardioidaceae</taxon>
        <taxon>Nocardioides</taxon>
        <taxon>environmental samples</taxon>
    </lineage>
</organism>
<feature type="region of interest" description="Disordered" evidence="1">
    <location>
        <begin position="23"/>
        <end position="49"/>
    </location>
</feature>
<feature type="signal peptide" evidence="2">
    <location>
        <begin position="1"/>
        <end position="22"/>
    </location>
</feature>
<dbReference type="PROSITE" id="PS51257">
    <property type="entry name" value="PROKAR_LIPOPROTEIN"/>
    <property type="match status" value="1"/>
</dbReference>
<evidence type="ECO:0000256" key="2">
    <source>
        <dbReference type="SAM" id="SignalP"/>
    </source>
</evidence>
<evidence type="ECO:0000256" key="1">
    <source>
        <dbReference type="SAM" id="MobiDB-lite"/>
    </source>
</evidence>